<comment type="catalytic activity">
    <reaction evidence="7">
        <text>N-terminal glycyl-[protein] + acetyl-CoA = N-terminal N(alpha)-acetylglycyl-[protein] + CoA + H(+)</text>
        <dbReference type="Rhea" id="RHEA:50496"/>
        <dbReference type="Rhea" id="RHEA-COMP:12666"/>
        <dbReference type="Rhea" id="RHEA-COMP:12700"/>
        <dbReference type="ChEBI" id="CHEBI:15378"/>
        <dbReference type="ChEBI" id="CHEBI:57287"/>
        <dbReference type="ChEBI" id="CHEBI:57288"/>
        <dbReference type="ChEBI" id="CHEBI:64723"/>
        <dbReference type="ChEBI" id="CHEBI:133369"/>
        <dbReference type="EC" id="2.3.1.255"/>
    </reaction>
</comment>
<evidence type="ECO:0000256" key="4">
    <source>
        <dbReference type="ARBA" id="ARBA00026110"/>
    </source>
</evidence>
<dbReference type="InterPro" id="IPR000182">
    <property type="entry name" value="GNAT_dom"/>
</dbReference>
<reference evidence="12" key="1">
    <citation type="submission" date="2022-01" db="EMBL/GenBank/DDBJ databases">
        <title>Genome Sequence Resource for Two Populations of Ditylenchus destructor, the Migratory Endoparasitic Phytonematode.</title>
        <authorList>
            <person name="Zhang H."/>
            <person name="Lin R."/>
            <person name="Xie B."/>
        </authorList>
    </citation>
    <scope>NUCLEOTIDE SEQUENCE</scope>
    <source>
        <strain evidence="12">BazhouSP</strain>
    </source>
</reference>
<dbReference type="PANTHER" id="PTHR23091:SF4">
    <property type="entry name" value="N-TERMINAL AMINO-ACID N(ALPHA)-ACETYLTRANSFERASE NATA"/>
    <property type="match status" value="1"/>
</dbReference>
<evidence type="ECO:0000256" key="2">
    <source>
        <dbReference type="ARBA" id="ARBA00023315"/>
    </source>
</evidence>
<dbReference type="Pfam" id="PF00583">
    <property type="entry name" value="Acetyltransf_1"/>
    <property type="match status" value="1"/>
</dbReference>
<proteinExistence type="inferred from homology"/>
<dbReference type="GO" id="GO:0031415">
    <property type="term" value="C:NatA complex"/>
    <property type="evidence" value="ECO:0007669"/>
    <property type="project" value="InterPro"/>
</dbReference>
<comment type="similarity">
    <text evidence="3">Belongs to the acetyltransferase family. ARD1 subfamily.</text>
</comment>
<name>A0AAD4MNL7_9BILA</name>
<accession>A0AAD4MNL7</accession>
<dbReference type="EMBL" id="JAKKPZ010000343">
    <property type="protein sequence ID" value="KAI1696187.1"/>
    <property type="molecule type" value="Genomic_DNA"/>
</dbReference>
<keyword evidence="2" id="KW-0012">Acyltransferase</keyword>
<dbReference type="GO" id="GO:1990189">
    <property type="term" value="F:protein N-terminal-serine acetyltransferase activity"/>
    <property type="evidence" value="ECO:0007669"/>
    <property type="project" value="TreeGrafter"/>
</dbReference>
<evidence type="ECO:0000259" key="11">
    <source>
        <dbReference type="PROSITE" id="PS51186"/>
    </source>
</evidence>
<evidence type="ECO:0000256" key="10">
    <source>
        <dbReference type="ARBA" id="ARBA00049434"/>
    </source>
</evidence>
<dbReference type="AlphaFoldDB" id="A0AAD4MNL7"/>
<comment type="catalytic activity">
    <reaction evidence="5">
        <text>N-terminal L-seryl-[protein] + acetyl-CoA = N-terminal N(alpha)-acetyl-L-seryl-[protein] + CoA + H(+)</text>
        <dbReference type="Rhea" id="RHEA:50504"/>
        <dbReference type="Rhea" id="RHEA-COMP:12703"/>
        <dbReference type="Rhea" id="RHEA-COMP:12704"/>
        <dbReference type="ChEBI" id="CHEBI:15378"/>
        <dbReference type="ChEBI" id="CHEBI:57287"/>
        <dbReference type="ChEBI" id="CHEBI:57288"/>
        <dbReference type="ChEBI" id="CHEBI:64738"/>
        <dbReference type="ChEBI" id="CHEBI:83690"/>
        <dbReference type="EC" id="2.3.1.255"/>
    </reaction>
</comment>
<keyword evidence="1" id="KW-0808">Transferase</keyword>
<evidence type="ECO:0000256" key="7">
    <source>
        <dbReference type="ARBA" id="ARBA00047954"/>
    </source>
</evidence>
<dbReference type="InterPro" id="IPR045047">
    <property type="entry name" value="Ard1-like"/>
</dbReference>
<comment type="catalytic activity">
    <reaction evidence="6">
        <text>N-terminal L-valyl-[protein] + acetyl-CoA = N-terminal N(alpha)-acetyl-L-valyl-[protein] + CoA + H(+)</text>
        <dbReference type="Rhea" id="RHEA:50508"/>
        <dbReference type="Rhea" id="RHEA-COMP:12705"/>
        <dbReference type="Rhea" id="RHEA-COMP:12706"/>
        <dbReference type="ChEBI" id="CHEBI:15378"/>
        <dbReference type="ChEBI" id="CHEBI:57287"/>
        <dbReference type="ChEBI" id="CHEBI:57288"/>
        <dbReference type="ChEBI" id="CHEBI:64741"/>
        <dbReference type="ChEBI" id="CHEBI:133371"/>
        <dbReference type="EC" id="2.3.1.255"/>
    </reaction>
</comment>
<dbReference type="PROSITE" id="PS51186">
    <property type="entry name" value="GNAT"/>
    <property type="match status" value="1"/>
</dbReference>
<evidence type="ECO:0000313" key="12">
    <source>
        <dbReference type="EMBL" id="KAI1696187.1"/>
    </source>
</evidence>
<dbReference type="InterPro" id="IPR016181">
    <property type="entry name" value="Acyl_CoA_acyltransferase"/>
</dbReference>
<evidence type="ECO:0000256" key="3">
    <source>
        <dbReference type="ARBA" id="ARBA00025786"/>
    </source>
</evidence>
<evidence type="ECO:0000313" key="13">
    <source>
        <dbReference type="Proteomes" id="UP001201812"/>
    </source>
</evidence>
<sequence>MCPPESNLSQRKAELSQENFIENLLKGGHVQEQNLPVNVAKENEQKETGKEIEQKHVSIRQMTCDDFNLILKNNNLLPGNCPNEKIAHHSLYLPQISYVAEDSKGNVVGYILAKMQEASADEIPHGHITSLAVKNARRRLKLAQRLLDKTSRAMIEIYNAPYIFAPYVRVSNQVAVNLYRNVLKFQISKVRSKYYADGEDAYVMKRQLGQVVLENGSRKRVAEKESIVEAPSKISNKSIKEIFVVIE</sequence>
<dbReference type="Gene3D" id="3.40.630.30">
    <property type="match status" value="1"/>
</dbReference>
<evidence type="ECO:0000256" key="9">
    <source>
        <dbReference type="ARBA" id="ARBA00049266"/>
    </source>
</evidence>
<evidence type="ECO:0000256" key="8">
    <source>
        <dbReference type="ARBA" id="ARBA00048236"/>
    </source>
</evidence>
<gene>
    <name evidence="12" type="ORF">DdX_19175</name>
</gene>
<protein>
    <recommendedName>
        <fullName evidence="4">N-terminal amino-acid N(alpha)-acetyltransferase NatA</fullName>
        <ecNumber evidence="4">2.3.1.255</ecNumber>
    </recommendedName>
</protein>
<comment type="catalytic activity">
    <reaction evidence="8">
        <text>N-terminal L-alanyl-[protein] + acetyl-CoA = N-terminal N(alpha)-acetyl-L-alanyl-[protein] + CoA + H(+)</text>
        <dbReference type="Rhea" id="RHEA:50500"/>
        <dbReference type="Rhea" id="RHEA-COMP:12701"/>
        <dbReference type="Rhea" id="RHEA-COMP:12702"/>
        <dbReference type="ChEBI" id="CHEBI:15378"/>
        <dbReference type="ChEBI" id="CHEBI:57287"/>
        <dbReference type="ChEBI" id="CHEBI:57288"/>
        <dbReference type="ChEBI" id="CHEBI:64718"/>
        <dbReference type="ChEBI" id="CHEBI:83683"/>
        <dbReference type="EC" id="2.3.1.255"/>
    </reaction>
</comment>
<dbReference type="Proteomes" id="UP001201812">
    <property type="component" value="Unassembled WGS sequence"/>
</dbReference>
<feature type="domain" description="N-acetyltransferase" evidence="11">
    <location>
        <begin position="57"/>
        <end position="209"/>
    </location>
</feature>
<organism evidence="12 13">
    <name type="scientific">Ditylenchus destructor</name>
    <dbReference type="NCBI Taxonomy" id="166010"/>
    <lineage>
        <taxon>Eukaryota</taxon>
        <taxon>Metazoa</taxon>
        <taxon>Ecdysozoa</taxon>
        <taxon>Nematoda</taxon>
        <taxon>Chromadorea</taxon>
        <taxon>Rhabditida</taxon>
        <taxon>Tylenchina</taxon>
        <taxon>Tylenchomorpha</taxon>
        <taxon>Sphaerularioidea</taxon>
        <taxon>Anguinidae</taxon>
        <taxon>Anguininae</taxon>
        <taxon>Ditylenchus</taxon>
    </lineage>
</organism>
<evidence type="ECO:0000256" key="5">
    <source>
        <dbReference type="ARBA" id="ARBA00047491"/>
    </source>
</evidence>
<keyword evidence="13" id="KW-1185">Reference proteome</keyword>
<comment type="catalytic activity">
    <reaction evidence="10">
        <text>N-terminal L-threonyl-[protein] + acetyl-CoA = N-terminal N(alpha)-acetyl-L-threonyl-[protein] + CoA + H(+)</text>
        <dbReference type="Rhea" id="RHEA:50516"/>
        <dbReference type="Rhea" id="RHEA-COMP:12709"/>
        <dbReference type="Rhea" id="RHEA-COMP:12710"/>
        <dbReference type="ChEBI" id="CHEBI:15378"/>
        <dbReference type="ChEBI" id="CHEBI:57287"/>
        <dbReference type="ChEBI" id="CHEBI:57288"/>
        <dbReference type="ChEBI" id="CHEBI:64739"/>
        <dbReference type="ChEBI" id="CHEBI:133375"/>
        <dbReference type="EC" id="2.3.1.255"/>
    </reaction>
</comment>
<comment type="catalytic activity">
    <reaction evidence="9">
        <text>N-terminal L-cysteinyl-[protein] + acetyl-CoA = N-terminal N(alpha)-acetyl-L-cysteinyl-[protein] + CoA + H(+)</text>
        <dbReference type="Rhea" id="RHEA:50512"/>
        <dbReference type="Rhea" id="RHEA-COMP:12707"/>
        <dbReference type="Rhea" id="RHEA-COMP:12708"/>
        <dbReference type="ChEBI" id="CHEBI:15378"/>
        <dbReference type="ChEBI" id="CHEBI:57287"/>
        <dbReference type="ChEBI" id="CHEBI:57288"/>
        <dbReference type="ChEBI" id="CHEBI:65250"/>
        <dbReference type="ChEBI" id="CHEBI:133372"/>
        <dbReference type="EC" id="2.3.1.255"/>
    </reaction>
</comment>
<evidence type="ECO:0000256" key="6">
    <source>
        <dbReference type="ARBA" id="ARBA00047805"/>
    </source>
</evidence>
<comment type="caution">
    <text evidence="12">The sequence shown here is derived from an EMBL/GenBank/DDBJ whole genome shotgun (WGS) entry which is preliminary data.</text>
</comment>
<dbReference type="GO" id="GO:1990190">
    <property type="term" value="F:protein-N-terminal-glutamate acetyltransferase activity"/>
    <property type="evidence" value="ECO:0007669"/>
    <property type="project" value="TreeGrafter"/>
</dbReference>
<dbReference type="CDD" id="cd04301">
    <property type="entry name" value="NAT_SF"/>
    <property type="match status" value="1"/>
</dbReference>
<dbReference type="EC" id="2.3.1.255" evidence="4"/>
<dbReference type="SUPFAM" id="SSF55729">
    <property type="entry name" value="Acyl-CoA N-acyltransferases (Nat)"/>
    <property type="match status" value="1"/>
</dbReference>
<evidence type="ECO:0000256" key="1">
    <source>
        <dbReference type="ARBA" id="ARBA00022679"/>
    </source>
</evidence>
<dbReference type="PANTHER" id="PTHR23091">
    <property type="entry name" value="N-TERMINAL ACETYLTRANSFERASE"/>
    <property type="match status" value="1"/>
</dbReference>